<feature type="region of interest" description="Disordered" evidence="1">
    <location>
        <begin position="117"/>
        <end position="151"/>
    </location>
</feature>
<reference evidence="3" key="1">
    <citation type="journal article" date="2013" name="Nat. Genet.">
        <title>The draft genomes of soft-shell turtle and green sea turtle yield insights into the development and evolution of the turtle-specific body plan.</title>
        <authorList>
            <person name="Wang Z."/>
            <person name="Pascual-Anaya J."/>
            <person name="Zadissa A."/>
            <person name="Li W."/>
            <person name="Niimura Y."/>
            <person name="Huang Z."/>
            <person name="Li C."/>
            <person name="White S."/>
            <person name="Xiong Z."/>
            <person name="Fang D."/>
            <person name="Wang B."/>
            <person name="Ming Y."/>
            <person name="Chen Y."/>
            <person name="Zheng Y."/>
            <person name="Kuraku S."/>
            <person name="Pignatelli M."/>
            <person name="Herrero J."/>
            <person name="Beal K."/>
            <person name="Nozawa M."/>
            <person name="Li Q."/>
            <person name="Wang J."/>
            <person name="Zhang H."/>
            <person name="Yu L."/>
            <person name="Shigenobu S."/>
            <person name="Wang J."/>
            <person name="Liu J."/>
            <person name="Flicek P."/>
            <person name="Searle S."/>
            <person name="Wang J."/>
            <person name="Kuratani S."/>
            <person name="Yin Y."/>
            <person name="Aken B."/>
            <person name="Zhang G."/>
            <person name="Irie N."/>
        </authorList>
    </citation>
    <scope>NUCLEOTIDE SEQUENCE [LARGE SCALE GENOMIC DNA]</scope>
</reference>
<evidence type="ECO:0000256" key="1">
    <source>
        <dbReference type="SAM" id="MobiDB-lite"/>
    </source>
</evidence>
<gene>
    <name evidence="2" type="ORF">UY3_02786</name>
</gene>
<evidence type="ECO:0000313" key="3">
    <source>
        <dbReference type="Proteomes" id="UP000031443"/>
    </source>
</evidence>
<protein>
    <submittedName>
        <fullName evidence="2">Uncharacterized protein</fullName>
    </submittedName>
</protein>
<accession>M7BPY2</accession>
<evidence type="ECO:0000313" key="2">
    <source>
        <dbReference type="EMBL" id="EMP39981.1"/>
    </source>
</evidence>
<feature type="compositionally biased region" description="Basic and acidic residues" evidence="1">
    <location>
        <begin position="117"/>
        <end position="142"/>
    </location>
</feature>
<dbReference type="EMBL" id="KB515052">
    <property type="protein sequence ID" value="EMP39981.1"/>
    <property type="molecule type" value="Genomic_DNA"/>
</dbReference>
<name>M7BPY2_CHEMY</name>
<dbReference type="STRING" id="8469.M7BPY2"/>
<proteinExistence type="predicted"/>
<keyword evidence="3" id="KW-1185">Reference proteome</keyword>
<dbReference type="AlphaFoldDB" id="M7BPY2"/>
<sequence length="264" mass="28909">MPTAAPTSCRFYKELDAILGGDPTSTAKAPVDTSVARVPVKSGLKRYSPGTVISPAPAVTHHFGGLVAHVCLPGVSQLVTELTLGAQPPSLLSPAERVHRIRKRPRRTKEDFLREVTTHSAAKKQELKEWPDSKKRDRKENTAHQNGATERLLKVMERQADVLQELLALQTEQLRTCPPLQPLSQNSFPCAPQTPPTHSYQPSGCSLYPPYSTPAPSQSSPADAQDPVHSTPIPLQFGPAVLQYPLHCTPKEKAGYDTWTYTNL</sequence>
<organism evidence="2 3">
    <name type="scientific">Chelonia mydas</name>
    <name type="common">Green sea-turtle</name>
    <name type="synonym">Chelonia agassizi</name>
    <dbReference type="NCBI Taxonomy" id="8469"/>
    <lineage>
        <taxon>Eukaryota</taxon>
        <taxon>Metazoa</taxon>
        <taxon>Chordata</taxon>
        <taxon>Craniata</taxon>
        <taxon>Vertebrata</taxon>
        <taxon>Euteleostomi</taxon>
        <taxon>Archelosauria</taxon>
        <taxon>Testudinata</taxon>
        <taxon>Testudines</taxon>
        <taxon>Cryptodira</taxon>
        <taxon>Durocryptodira</taxon>
        <taxon>Americhelydia</taxon>
        <taxon>Chelonioidea</taxon>
        <taxon>Cheloniidae</taxon>
        <taxon>Chelonia</taxon>
    </lineage>
</organism>
<dbReference type="Proteomes" id="UP000031443">
    <property type="component" value="Unassembled WGS sequence"/>
</dbReference>